<organism evidence="4 5">
    <name type="scientific">Dongia mobilis</name>
    <dbReference type="NCBI Taxonomy" id="578943"/>
    <lineage>
        <taxon>Bacteria</taxon>
        <taxon>Pseudomonadati</taxon>
        <taxon>Pseudomonadota</taxon>
        <taxon>Alphaproteobacteria</taxon>
        <taxon>Rhodospirillales</taxon>
        <taxon>Dongiaceae</taxon>
        <taxon>Dongia</taxon>
    </lineage>
</organism>
<dbReference type="Pfam" id="PF00702">
    <property type="entry name" value="Hydrolase"/>
    <property type="match status" value="1"/>
</dbReference>
<dbReference type="SFLD" id="SFLDG01135">
    <property type="entry name" value="C1.5.6:_HAD__Beta-PGM__Phospha"/>
    <property type="match status" value="1"/>
</dbReference>
<dbReference type="InterPro" id="IPR051540">
    <property type="entry name" value="S-2-haloacid_dehalogenase"/>
</dbReference>
<proteinExistence type="inferred from homology"/>
<dbReference type="SUPFAM" id="SSF56784">
    <property type="entry name" value="HAD-like"/>
    <property type="match status" value="1"/>
</dbReference>
<dbReference type="Gene3D" id="3.40.50.1000">
    <property type="entry name" value="HAD superfamily/HAD-like"/>
    <property type="match status" value="1"/>
</dbReference>
<reference evidence="4 5" key="1">
    <citation type="submission" date="2019-03" db="EMBL/GenBank/DDBJ databases">
        <title>Genomic Encyclopedia of Type Strains, Phase III (KMG-III): the genomes of soil and plant-associated and newly described type strains.</title>
        <authorList>
            <person name="Whitman W."/>
        </authorList>
    </citation>
    <scope>NUCLEOTIDE SEQUENCE [LARGE SCALE GENOMIC DNA]</scope>
    <source>
        <strain evidence="4 5">CGMCC 1.7660</strain>
    </source>
</reference>
<evidence type="ECO:0000313" key="5">
    <source>
        <dbReference type="Proteomes" id="UP000295783"/>
    </source>
</evidence>
<dbReference type="OrthoDB" id="7989657at2"/>
<dbReference type="SFLD" id="SFLDF00045">
    <property type="entry name" value="2-haloacid_dehalogenase"/>
    <property type="match status" value="1"/>
</dbReference>
<dbReference type="EMBL" id="SNYW01000006">
    <property type="protein sequence ID" value="TDQ84419.1"/>
    <property type="molecule type" value="Genomic_DNA"/>
</dbReference>
<gene>
    <name evidence="4" type="ORF">A8950_0972</name>
</gene>
<dbReference type="NCBIfam" id="TIGR01428">
    <property type="entry name" value="HAD_type_II"/>
    <property type="match status" value="1"/>
</dbReference>
<dbReference type="GO" id="GO:0018784">
    <property type="term" value="F:(S)-2-haloacid dehalogenase activity"/>
    <property type="evidence" value="ECO:0007669"/>
    <property type="project" value="UniProtKB-UniRule"/>
</dbReference>
<dbReference type="PANTHER" id="PTHR43316">
    <property type="entry name" value="HYDROLASE, HALOACID DELAHOGENASE-RELATED"/>
    <property type="match status" value="1"/>
</dbReference>
<dbReference type="SFLD" id="SFLDS00003">
    <property type="entry name" value="Haloacid_Dehalogenase"/>
    <property type="match status" value="1"/>
</dbReference>
<dbReference type="InterPro" id="IPR006439">
    <property type="entry name" value="HAD-SF_hydro_IA"/>
</dbReference>
<dbReference type="InterPro" id="IPR023198">
    <property type="entry name" value="PGP-like_dom2"/>
</dbReference>
<dbReference type="PRINTS" id="PR00413">
    <property type="entry name" value="HADHALOGNASE"/>
</dbReference>
<dbReference type="InterPro" id="IPR006328">
    <property type="entry name" value="2-HAD"/>
</dbReference>
<dbReference type="SFLD" id="SFLDG01129">
    <property type="entry name" value="C1.5:_HAD__Beta-PGM__Phosphata"/>
    <property type="match status" value="1"/>
</dbReference>
<name>A0A4R6WVF2_9PROT</name>
<dbReference type="EC" id="3.8.1.2" evidence="3"/>
<comment type="similarity">
    <text evidence="1 3">Belongs to the HAD-like hydrolase superfamily. S-2-haloalkanoic acid dehalogenase family.</text>
</comment>
<dbReference type="Gene3D" id="1.10.150.240">
    <property type="entry name" value="Putative phosphatase, domain 2"/>
    <property type="match status" value="1"/>
</dbReference>
<keyword evidence="5" id="KW-1185">Reference proteome</keyword>
<dbReference type="InterPro" id="IPR023214">
    <property type="entry name" value="HAD_sf"/>
</dbReference>
<keyword evidence="2 3" id="KW-0378">Hydrolase</keyword>
<comment type="function">
    <text evidence="3">Catalyzes the hydrolytic dehalogenation of small (S)-2-haloalkanoic acids to yield the corresponding (R)-2-hydroxyalkanoic acids.</text>
</comment>
<sequence length="221" mass="24427">MNLGAVLFDAYGTLLDVHASVARHRARLGDAATAVSVLWRQKQLEYTWTLTLAGDYQPFDLLTARALDFALAQHGVTDAALRIDLLDAYSVLDAYPDVAATLQKLRARKLTVGVLSNGTGAMLREAFAAAGLDRQLDPLLSVEGLQLYKPDPRVYRMACERLDLPPNRIGFVSSNAWDAMGAARFGFQVFWLRRQIGPVEYDLPRVARQIPTLDLLAEQIA</sequence>
<evidence type="ECO:0000313" key="4">
    <source>
        <dbReference type="EMBL" id="TDQ84419.1"/>
    </source>
</evidence>
<dbReference type="CDD" id="cd02588">
    <property type="entry name" value="HAD_L2-DEX"/>
    <property type="match status" value="1"/>
</dbReference>
<dbReference type="AlphaFoldDB" id="A0A4R6WVF2"/>
<evidence type="ECO:0000256" key="1">
    <source>
        <dbReference type="ARBA" id="ARBA00008106"/>
    </source>
</evidence>
<accession>A0A4R6WVF2</accession>
<comment type="catalytic activity">
    <reaction evidence="3">
        <text>an (S)-2-haloacid + H2O = a (2R)-2-hydroxycarboxylate + a halide anion + H(+)</text>
        <dbReference type="Rhea" id="RHEA:11192"/>
        <dbReference type="ChEBI" id="CHEBI:15377"/>
        <dbReference type="ChEBI" id="CHEBI:15378"/>
        <dbReference type="ChEBI" id="CHEBI:16042"/>
        <dbReference type="ChEBI" id="CHEBI:58314"/>
        <dbReference type="ChEBI" id="CHEBI:137405"/>
        <dbReference type="EC" id="3.8.1.2"/>
    </reaction>
</comment>
<dbReference type="NCBIfam" id="TIGR01493">
    <property type="entry name" value="HAD-SF-IA-v2"/>
    <property type="match status" value="1"/>
</dbReference>
<dbReference type="RefSeq" id="WP_133612443.1">
    <property type="nucleotide sequence ID" value="NZ_SNYW01000006.1"/>
</dbReference>
<evidence type="ECO:0000256" key="2">
    <source>
        <dbReference type="ARBA" id="ARBA00022801"/>
    </source>
</evidence>
<protein>
    <recommendedName>
        <fullName evidence="3">(S)-2-haloacid dehalogenase</fullName>
        <ecNumber evidence="3">3.8.1.2</ecNumber>
    </recommendedName>
    <alternativeName>
        <fullName evidence="3">2-haloalkanoic acid dehalogenase</fullName>
    </alternativeName>
    <alternativeName>
        <fullName evidence="3">Halocarboxylic acid halidohydrolase</fullName>
    </alternativeName>
    <alternativeName>
        <fullName evidence="3">L-2-haloacid dehalogenase</fullName>
    </alternativeName>
</protein>
<comment type="caution">
    <text evidence="4">The sequence shown here is derived from an EMBL/GenBank/DDBJ whole genome shotgun (WGS) entry which is preliminary data.</text>
</comment>
<dbReference type="PANTHER" id="PTHR43316:SF3">
    <property type="entry name" value="HALOACID DEHALOGENASE, TYPE II (AFU_ORTHOLOGUE AFUA_2G07750)-RELATED"/>
    <property type="match status" value="1"/>
</dbReference>
<dbReference type="InterPro" id="IPR036412">
    <property type="entry name" value="HAD-like_sf"/>
</dbReference>
<dbReference type="Proteomes" id="UP000295783">
    <property type="component" value="Unassembled WGS sequence"/>
</dbReference>
<evidence type="ECO:0000256" key="3">
    <source>
        <dbReference type="RuleBase" id="RU368077"/>
    </source>
</evidence>